<reference evidence="2" key="1">
    <citation type="journal article" date="2014" name="Proc. Natl. Acad. Sci. U.S.A.">
        <title>Extensive sampling of basidiomycete genomes demonstrates inadequacy of the white-rot/brown-rot paradigm for wood decay fungi.</title>
        <authorList>
            <person name="Riley R."/>
            <person name="Salamov A.A."/>
            <person name="Brown D.W."/>
            <person name="Nagy L.G."/>
            <person name="Floudas D."/>
            <person name="Held B.W."/>
            <person name="Levasseur A."/>
            <person name="Lombard V."/>
            <person name="Morin E."/>
            <person name="Otillar R."/>
            <person name="Lindquist E.A."/>
            <person name="Sun H."/>
            <person name="LaButti K.M."/>
            <person name="Schmutz J."/>
            <person name="Jabbour D."/>
            <person name="Luo H."/>
            <person name="Baker S.E."/>
            <person name="Pisabarro A.G."/>
            <person name="Walton J.D."/>
            <person name="Blanchette R.A."/>
            <person name="Henrissat B."/>
            <person name="Martin F."/>
            <person name="Cullen D."/>
            <person name="Hibbett D.S."/>
            <person name="Grigoriev I.V."/>
        </authorList>
    </citation>
    <scope>NUCLEOTIDE SEQUENCE [LARGE SCALE GENOMIC DNA]</scope>
    <source>
        <strain evidence="2">FD-172 SS1</strain>
    </source>
</reference>
<name>A0A067MF21_BOTB1</name>
<feature type="non-terminal residue" evidence="1">
    <location>
        <position position="76"/>
    </location>
</feature>
<dbReference type="SUPFAM" id="SSF47954">
    <property type="entry name" value="Cyclin-like"/>
    <property type="match status" value="1"/>
</dbReference>
<organism evidence="1 2">
    <name type="scientific">Botryobasidium botryosum (strain FD-172 SS1)</name>
    <dbReference type="NCBI Taxonomy" id="930990"/>
    <lineage>
        <taxon>Eukaryota</taxon>
        <taxon>Fungi</taxon>
        <taxon>Dikarya</taxon>
        <taxon>Basidiomycota</taxon>
        <taxon>Agaricomycotina</taxon>
        <taxon>Agaricomycetes</taxon>
        <taxon>Cantharellales</taxon>
        <taxon>Botryobasidiaceae</taxon>
        <taxon>Botryobasidium</taxon>
    </lineage>
</organism>
<dbReference type="Gene3D" id="1.10.472.10">
    <property type="entry name" value="Cyclin-like"/>
    <property type="match status" value="1"/>
</dbReference>
<keyword evidence="2" id="KW-1185">Reference proteome</keyword>
<accession>A0A067MF21</accession>
<dbReference type="Proteomes" id="UP000027195">
    <property type="component" value="Unassembled WGS sequence"/>
</dbReference>
<dbReference type="EMBL" id="KL198070">
    <property type="protein sequence ID" value="KDQ10196.1"/>
    <property type="molecule type" value="Genomic_DNA"/>
</dbReference>
<dbReference type="STRING" id="930990.A0A067MF21"/>
<evidence type="ECO:0000313" key="2">
    <source>
        <dbReference type="Proteomes" id="UP000027195"/>
    </source>
</evidence>
<dbReference type="CDD" id="cd20557">
    <property type="entry name" value="CYCLIN_ScPCL1-like"/>
    <property type="match status" value="1"/>
</dbReference>
<proteinExistence type="predicted"/>
<evidence type="ECO:0000313" key="1">
    <source>
        <dbReference type="EMBL" id="KDQ10196.1"/>
    </source>
</evidence>
<protein>
    <submittedName>
        <fullName evidence="1">Uncharacterized protein</fullName>
    </submittedName>
</protein>
<dbReference type="InterPro" id="IPR036915">
    <property type="entry name" value="Cyclin-like_sf"/>
</dbReference>
<sequence length="76" mass="8572">PPPTLAQFIAYLLHHTRLHLGVTFATLFLLNRLKGHFSAARSSSCHCLFISAFIITSKIICDNIYLNKLWCVVEQG</sequence>
<dbReference type="AlphaFoldDB" id="A0A067MF21"/>
<gene>
    <name evidence="1" type="ORF">BOTBODRAFT_80389</name>
</gene>
<feature type="non-terminal residue" evidence="1">
    <location>
        <position position="1"/>
    </location>
</feature>
<dbReference type="OrthoDB" id="244495at2759"/>
<dbReference type="HOGENOM" id="CLU_084824_2_0_1"/>
<dbReference type="InParanoid" id="A0A067MF21"/>